<feature type="transmembrane region" description="Helical" evidence="8">
    <location>
        <begin position="154"/>
        <end position="176"/>
    </location>
</feature>
<dbReference type="Proteomes" id="UP001139887">
    <property type="component" value="Unassembled WGS sequence"/>
</dbReference>
<dbReference type="InterPro" id="IPR004695">
    <property type="entry name" value="SLAC1/Mae1/Ssu1/TehA"/>
</dbReference>
<sequence length="422" mass="46903">MHSRATTDHSEITLGTSTFSPHSMRLDLIKSHIHRPMHKLDTRKDAIRGFSPAWFTASMGTGMVCVLLHGFPYSCQPLRYIAMGVGMLNLLMFLGFLALFTWRLAQYRDLNIILLHPQLSMPLGAIPMALATVISTIVAILTPYNLSWVPMLALVLWCIHLCLAIPMFLFIPFVAISHQTHKFELVNATLLLPVVTTVVASSVGATVAALFEGTIAVAVVLISYMLWAMGLGTSLMIITFYVIRLMLHKLPPSEIIASTFLPLGPLGQSSYGIQLLGSQAQRLLPGLLPQIQYLGDFLYCMGFFLGLALWALAIWWFTHALCSVVYRRIHGPVPFNLGWWAFIFPAGTFALSSNELWVTTGFTFFRVLASVVSAGIILMWIFVFSNTIRYGWTGELLKPINISRLELQKDPETTASTPIVQV</sequence>
<evidence type="ECO:0000256" key="1">
    <source>
        <dbReference type="ARBA" id="ARBA00004651"/>
    </source>
</evidence>
<comment type="caution">
    <text evidence="9">The sequence shown here is derived from an EMBL/GenBank/DDBJ whole genome shotgun (WGS) entry which is preliminary data.</text>
</comment>
<keyword evidence="4" id="KW-1003">Cell membrane</keyword>
<feature type="transmembrane region" description="Helical" evidence="8">
    <location>
        <begin position="337"/>
        <end position="357"/>
    </location>
</feature>
<dbReference type="GO" id="GO:0000319">
    <property type="term" value="F:sulfite transmembrane transporter activity"/>
    <property type="evidence" value="ECO:0007669"/>
    <property type="project" value="TreeGrafter"/>
</dbReference>
<feature type="transmembrane region" description="Helical" evidence="8">
    <location>
        <begin position="364"/>
        <end position="383"/>
    </location>
</feature>
<evidence type="ECO:0000256" key="2">
    <source>
        <dbReference type="ARBA" id="ARBA00008566"/>
    </source>
</evidence>
<evidence type="ECO:0000313" key="10">
    <source>
        <dbReference type="Proteomes" id="UP001139887"/>
    </source>
</evidence>
<comment type="subcellular location">
    <subcellularLocation>
        <location evidence="1">Cell membrane</location>
        <topology evidence="1">Multi-pass membrane protein</topology>
    </subcellularLocation>
</comment>
<dbReference type="Gene3D" id="1.50.10.150">
    <property type="entry name" value="Voltage-dependent anion channel"/>
    <property type="match status" value="1"/>
</dbReference>
<keyword evidence="3" id="KW-0813">Transport</keyword>
<dbReference type="OrthoDB" id="1099at2759"/>
<protein>
    <submittedName>
        <fullName evidence="9">Plasma membrane sulfite pump involved in sulfite metabolism</fullName>
    </submittedName>
</protein>
<dbReference type="InterPro" id="IPR051629">
    <property type="entry name" value="Sulfite_efflux_TDT"/>
</dbReference>
<evidence type="ECO:0000256" key="7">
    <source>
        <dbReference type="ARBA" id="ARBA00023136"/>
    </source>
</evidence>
<dbReference type="EMBL" id="JANBUW010000005">
    <property type="protein sequence ID" value="KAJ2852154.1"/>
    <property type="molecule type" value="Genomic_DNA"/>
</dbReference>
<dbReference type="GO" id="GO:0005886">
    <property type="term" value="C:plasma membrane"/>
    <property type="evidence" value="ECO:0007669"/>
    <property type="project" value="UniProtKB-SubCell"/>
</dbReference>
<evidence type="ECO:0000256" key="8">
    <source>
        <dbReference type="SAM" id="Phobius"/>
    </source>
</evidence>
<keyword evidence="5 8" id="KW-0812">Transmembrane</keyword>
<evidence type="ECO:0000256" key="6">
    <source>
        <dbReference type="ARBA" id="ARBA00022989"/>
    </source>
</evidence>
<feature type="transmembrane region" description="Helical" evidence="8">
    <location>
        <begin position="123"/>
        <end position="142"/>
    </location>
</feature>
<feature type="transmembrane region" description="Helical" evidence="8">
    <location>
        <begin position="80"/>
        <end position="102"/>
    </location>
</feature>
<evidence type="ECO:0000256" key="5">
    <source>
        <dbReference type="ARBA" id="ARBA00022692"/>
    </source>
</evidence>
<evidence type="ECO:0000256" key="3">
    <source>
        <dbReference type="ARBA" id="ARBA00022448"/>
    </source>
</evidence>
<comment type="similarity">
    <text evidence="2">Belongs to the tellurite-resistance/dicarboxylate transporter (TDT) family.</text>
</comment>
<dbReference type="InterPro" id="IPR038665">
    <property type="entry name" value="Voltage-dep_anion_channel_sf"/>
</dbReference>
<dbReference type="PANTHER" id="PTHR31686:SF3">
    <property type="entry name" value="ACID TRANSPORT PROTEIN, PUTATIVE (AFU_ORTHOLOGUE AFUA_4G09410)-RELATED"/>
    <property type="match status" value="1"/>
</dbReference>
<keyword evidence="6 8" id="KW-1133">Transmembrane helix</keyword>
<feature type="transmembrane region" description="Helical" evidence="8">
    <location>
        <begin position="53"/>
        <end position="74"/>
    </location>
</feature>
<feature type="transmembrane region" description="Helical" evidence="8">
    <location>
        <begin position="188"/>
        <end position="211"/>
    </location>
</feature>
<feature type="transmembrane region" description="Helical" evidence="8">
    <location>
        <begin position="297"/>
        <end position="317"/>
    </location>
</feature>
<gene>
    <name evidence="9" type="primary">SSU1</name>
    <name evidence="9" type="ORF">IWW36_000534</name>
</gene>
<organism evidence="9 10">
    <name type="scientific">Coemansia brasiliensis</name>
    <dbReference type="NCBI Taxonomy" id="2650707"/>
    <lineage>
        <taxon>Eukaryota</taxon>
        <taxon>Fungi</taxon>
        <taxon>Fungi incertae sedis</taxon>
        <taxon>Zoopagomycota</taxon>
        <taxon>Kickxellomycotina</taxon>
        <taxon>Kickxellomycetes</taxon>
        <taxon>Kickxellales</taxon>
        <taxon>Kickxellaceae</taxon>
        <taxon>Coemansia</taxon>
    </lineage>
</organism>
<feature type="transmembrane region" description="Helical" evidence="8">
    <location>
        <begin position="217"/>
        <end position="243"/>
    </location>
</feature>
<evidence type="ECO:0000313" key="9">
    <source>
        <dbReference type="EMBL" id="KAJ2852154.1"/>
    </source>
</evidence>
<name>A0A9W8IH99_9FUNG</name>
<dbReference type="PANTHER" id="PTHR31686">
    <property type="match status" value="1"/>
</dbReference>
<dbReference type="AlphaFoldDB" id="A0A9W8IH99"/>
<accession>A0A9W8IH99</accession>
<proteinExistence type="inferred from homology"/>
<evidence type="ECO:0000256" key="4">
    <source>
        <dbReference type="ARBA" id="ARBA00022475"/>
    </source>
</evidence>
<keyword evidence="7 8" id="KW-0472">Membrane</keyword>
<keyword evidence="10" id="KW-1185">Reference proteome</keyword>
<dbReference type="Pfam" id="PF03595">
    <property type="entry name" value="SLAC1"/>
    <property type="match status" value="1"/>
</dbReference>
<reference evidence="9" key="1">
    <citation type="submission" date="2022-07" db="EMBL/GenBank/DDBJ databases">
        <title>Phylogenomic reconstructions and comparative analyses of Kickxellomycotina fungi.</title>
        <authorList>
            <person name="Reynolds N.K."/>
            <person name="Stajich J.E."/>
            <person name="Barry K."/>
            <person name="Grigoriev I.V."/>
            <person name="Crous P."/>
            <person name="Smith M.E."/>
        </authorList>
    </citation>
    <scope>NUCLEOTIDE SEQUENCE</scope>
    <source>
        <strain evidence="9">NRRL 1566</strain>
    </source>
</reference>